<reference evidence="7 8" key="1">
    <citation type="journal article" date="2007" name="Science">
        <title>Sea anemone genome reveals ancestral eumetazoan gene repertoire and genomic organization.</title>
        <authorList>
            <person name="Putnam N.H."/>
            <person name="Srivastava M."/>
            <person name="Hellsten U."/>
            <person name="Dirks B."/>
            <person name="Chapman J."/>
            <person name="Salamov A."/>
            <person name="Terry A."/>
            <person name="Shapiro H."/>
            <person name="Lindquist E."/>
            <person name="Kapitonov V.V."/>
            <person name="Jurka J."/>
            <person name="Genikhovich G."/>
            <person name="Grigoriev I.V."/>
            <person name="Lucas S.M."/>
            <person name="Steele R.E."/>
            <person name="Finnerty J.R."/>
            <person name="Technau U."/>
            <person name="Martindale M.Q."/>
            <person name="Rokhsar D.S."/>
        </authorList>
    </citation>
    <scope>NUCLEOTIDE SEQUENCE [LARGE SCALE GENOMIC DNA]</scope>
    <source>
        <strain evidence="8">CH2 X CH6</strain>
    </source>
</reference>
<evidence type="ECO:0000313" key="7">
    <source>
        <dbReference type="EMBL" id="EDO36047.1"/>
    </source>
</evidence>
<evidence type="ECO:0000256" key="5">
    <source>
        <dbReference type="ARBA" id="ARBA00048017"/>
    </source>
</evidence>
<dbReference type="InParanoid" id="A7SJR8"/>
<dbReference type="HOGENOM" id="CLU_1549457_0_0_1"/>
<comment type="catalytic activity">
    <reaction evidence="5">
        <text>L-lysyl-[protein] + acetyl-CoA = N(6)-acetyl-L-lysyl-[protein] + CoA + H(+)</text>
        <dbReference type="Rhea" id="RHEA:45948"/>
        <dbReference type="Rhea" id="RHEA-COMP:9752"/>
        <dbReference type="Rhea" id="RHEA-COMP:10731"/>
        <dbReference type="ChEBI" id="CHEBI:15378"/>
        <dbReference type="ChEBI" id="CHEBI:29969"/>
        <dbReference type="ChEBI" id="CHEBI:57287"/>
        <dbReference type="ChEBI" id="CHEBI:57288"/>
        <dbReference type="ChEBI" id="CHEBI:61930"/>
        <dbReference type="EC" id="2.3.1.48"/>
    </reaction>
</comment>
<evidence type="ECO:0000256" key="2">
    <source>
        <dbReference type="ARBA" id="ARBA00013184"/>
    </source>
</evidence>
<dbReference type="EC" id="2.3.1.48" evidence="2"/>
<dbReference type="AlphaFoldDB" id="A7SJR8"/>
<keyword evidence="8" id="KW-1185">Reference proteome</keyword>
<feature type="domain" description="Histone acetyl transferase HAT1 N-terminal" evidence="6">
    <location>
        <begin position="9"/>
        <end position="164"/>
    </location>
</feature>
<dbReference type="EMBL" id="DS469680">
    <property type="protein sequence ID" value="EDO36047.1"/>
    <property type="molecule type" value="Genomic_DNA"/>
</dbReference>
<dbReference type="Pfam" id="PF10394">
    <property type="entry name" value="Hat1_N"/>
    <property type="match status" value="1"/>
</dbReference>
<dbReference type="eggNOG" id="KOG2696">
    <property type="taxonomic scope" value="Eukaryota"/>
</dbReference>
<protein>
    <recommendedName>
        <fullName evidence="2">histone acetyltransferase</fullName>
        <ecNumber evidence="2">2.3.1.48</ecNumber>
    </recommendedName>
</protein>
<dbReference type="Gene3D" id="3.90.360.10">
    <property type="entry name" value="Histone acetyl transferase 1 (HAT1), N-terminal domain"/>
    <property type="match status" value="1"/>
</dbReference>
<gene>
    <name evidence="7" type="ORF">NEMVEDRAFT_v1g120818</name>
</gene>
<comment type="similarity">
    <text evidence="1">Belongs to the HAT1 family.</text>
</comment>
<dbReference type="GO" id="GO:0005634">
    <property type="term" value="C:nucleus"/>
    <property type="evidence" value="ECO:0007669"/>
    <property type="project" value="InterPro"/>
</dbReference>
<evidence type="ECO:0000313" key="8">
    <source>
        <dbReference type="Proteomes" id="UP000001593"/>
    </source>
</evidence>
<dbReference type="GO" id="GO:0000781">
    <property type="term" value="C:chromosome, telomeric region"/>
    <property type="evidence" value="ECO:0007669"/>
    <property type="project" value="GOC"/>
</dbReference>
<dbReference type="InterPro" id="IPR037113">
    <property type="entry name" value="Hat1_N_sf"/>
</dbReference>
<dbReference type="GO" id="GO:0031509">
    <property type="term" value="P:subtelomeric heterochromatin formation"/>
    <property type="evidence" value="ECO:0007669"/>
    <property type="project" value="InterPro"/>
</dbReference>
<dbReference type="PhylomeDB" id="A7SJR8"/>
<dbReference type="InterPro" id="IPR017380">
    <property type="entry name" value="Hist_AcTrfase_B-typ_cat-su"/>
</dbReference>
<evidence type="ECO:0000256" key="1">
    <source>
        <dbReference type="ARBA" id="ARBA00010543"/>
    </source>
</evidence>
<evidence type="ECO:0000256" key="4">
    <source>
        <dbReference type="ARBA" id="ARBA00023315"/>
    </source>
</evidence>
<evidence type="ECO:0000259" key="6">
    <source>
        <dbReference type="Pfam" id="PF10394"/>
    </source>
</evidence>
<evidence type="ECO:0000256" key="3">
    <source>
        <dbReference type="ARBA" id="ARBA00022679"/>
    </source>
</evidence>
<organism evidence="7 8">
    <name type="scientific">Nematostella vectensis</name>
    <name type="common">Starlet sea anemone</name>
    <dbReference type="NCBI Taxonomy" id="45351"/>
    <lineage>
        <taxon>Eukaryota</taxon>
        <taxon>Metazoa</taxon>
        <taxon>Cnidaria</taxon>
        <taxon>Anthozoa</taxon>
        <taxon>Hexacorallia</taxon>
        <taxon>Actiniaria</taxon>
        <taxon>Edwardsiidae</taxon>
        <taxon>Nematostella</taxon>
    </lineage>
</organism>
<dbReference type="Proteomes" id="UP000001593">
    <property type="component" value="Unassembled WGS sequence"/>
</dbReference>
<dbReference type="SUPFAM" id="SSF55729">
    <property type="entry name" value="Acyl-CoA N-acyltransferases (Nat)"/>
    <property type="match status" value="1"/>
</dbReference>
<sequence length="173" mass="19905">MIDNLLARYKCNANETVCFKLVTSEKDVFDKGRQFHPAFSHQFFGDSETIFGYCGLEVQLYYHAGTLLTYLGLTYESNINGKVADGIEVNCIPSYFIIITGFLTNKDEFIAKLPEQSSFVPMGELIHSYQRMGKDYKIYSCDTMTPRFKDYHTRLQTFILWFIDAASYIGITL</sequence>
<accession>A7SJR8</accession>
<proteinExistence type="inferred from homology"/>
<name>A7SJR8_NEMVE</name>
<dbReference type="InterPro" id="IPR019467">
    <property type="entry name" value="Hat1_N"/>
</dbReference>
<dbReference type="GO" id="GO:0004402">
    <property type="term" value="F:histone acetyltransferase activity"/>
    <property type="evidence" value="ECO:0007669"/>
    <property type="project" value="InterPro"/>
</dbReference>
<keyword evidence="4" id="KW-0012">Acyltransferase</keyword>
<dbReference type="InterPro" id="IPR016181">
    <property type="entry name" value="Acyl_CoA_acyltransferase"/>
</dbReference>
<dbReference type="STRING" id="45351.A7SJR8"/>
<keyword evidence="3" id="KW-0808">Transferase</keyword>
<dbReference type="PANTHER" id="PTHR12046">
    <property type="entry name" value="HISTONE ACETYLTRANSFERASE TYPE B CATALYTIC SUBUNIT"/>
    <property type="match status" value="1"/>
</dbReference>